<evidence type="ECO:0000313" key="2">
    <source>
        <dbReference type="EMBL" id="EJT99233.1"/>
    </source>
</evidence>
<feature type="compositionally biased region" description="Low complexity" evidence="1">
    <location>
        <begin position="511"/>
        <end position="528"/>
    </location>
</feature>
<dbReference type="OrthoDB" id="8922241at2759"/>
<dbReference type="GeneID" id="63684036"/>
<gene>
    <name evidence="2" type="ORF">DACRYDRAFT_109953</name>
</gene>
<evidence type="ECO:0000256" key="1">
    <source>
        <dbReference type="SAM" id="MobiDB-lite"/>
    </source>
</evidence>
<accession>M5FT90</accession>
<dbReference type="EMBL" id="JH795870">
    <property type="protein sequence ID" value="EJT99233.1"/>
    <property type="molecule type" value="Genomic_DNA"/>
</dbReference>
<dbReference type="Proteomes" id="UP000030653">
    <property type="component" value="Unassembled WGS sequence"/>
</dbReference>
<sequence length="534" mass="59141">MKDVLDWTMGGGWCENYDEGGDMDGEHRWRAYLISLEVRRLSLTTSPNILITTPRPANHHYAVKMNCRIDLNVFEQLLLGEYINLHNTPTAPGVGYDFARPAKSLNQASIHIDPTLLSDSFQTALNNRIFADPFFSPSQSALGNAMILPPNMYFGSSNTNDHGNLPVNPFSALGARNYNANSDSLSNCTITPSVTSPTVNPQQTLTGQFEYIPVVESDGVDNGLPVDAPPLYSPSPLSTPRSSVRSYDEPVQQDEPLEQENPTPGVISVGKSHPEHTKQSTGRTITTRSYSKRRSSGPYHDAVAARKSKRAKQDLQDGDIIRGFACPYTPIKGSAHHCSVLLGSIHEVPRHLHKHVIEEEDRLRKDPMMDASTLVFGGAPALRPTCESCGEEFSRVDAWERHVKRSEERGECSTPVGMHGKHPALRTSETHGAAEVLARISVIGEKRFIEEVIEVYSTWSDQYRFKKIKGGKEQQPEWFRTGEIPKRGTIRTAFSVFSEWDDAPRNLDATVASTSTTTRATAASTSRTTRSHRA</sequence>
<evidence type="ECO:0000313" key="3">
    <source>
        <dbReference type="Proteomes" id="UP000030653"/>
    </source>
</evidence>
<proteinExistence type="predicted"/>
<feature type="region of interest" description="Disordered" evidence="1">
    <location>
        <begin position="511"/>
        <end position="534"/>
    </location>
</feature>
<dbReference type="HOGENOM" id="CLU_509991_0_0_1"/>
<reference evidence="2 3" key="1">
    <citation type="journal article" date="2012" name="Science">
        <title>The Paleozoic origin of enzymatic lignin decomposition reconstructed from 31 fungal genomes.</title>
        <authorList>
            <person name="Floudas D."/>
            <person name="Binder M."/>
            <person name="Riley R."/>
            <person name="Barry K."/>
            <person name="Blanchette R.A."/>
            <person name="Henrissat B."/>
            <person name="Martinez A.T."/>
            <person name="Otillar R."/>
            <person name="Spatafora J.W."/>
            <person name="Yadav J.S."/>
            <person name="Aerts A."/>
            <person name="Benoit I."/>
            <person name="Boyd A."/>
            <person name="Carlson A."/>
            <person name="Copeland A."/>
            <person name="Coutinho P.M."/>
            <person name="de Vries R.P."/>
            <person name="Ferreira P."/>
            <person name="Findley K."/>
            <person name="Foster B."/>
            <person name="Gaskell J."/>
            <person name="Glotzer D."/>
            <person name="Gorecki P."/>
            <person name="Heitman J."/>
            <person name="Hesse C."/>
            <person name="Hori C."/>
            <person name="Igarashi K."/>
            <person name="Jurgens J.A."/>
            <person name="Kallen N."/>
            <person name="Kersten P."/>
            <person name="Kohler A."/>
            <person name="Kuees U."/>
            <person name="Kumar T.K.A."/>
            <person name="Kuo A."/>
            <person name="LaButti K."/>
            <person name="Larrondo L.F."/>
            <person name="Lindquist E."/>
            <person name="Ling A."/>
            <person name="Lombard V."/>
            <person name="Lucas S."/>
            <person name="Lundell T."/>
            <person name="Martin R."/>
            <person name="McLaughlin D.J."/>
            <person name="Morgenstern I."/>
            <person name="Morin E."/>
            <person name="Murat C."/>
            <person name="Nagy L.G."/>
            <person name="Nolan M."/>
            <person name="Ohm R.A."/>
            <person name="Patyshakuliyeva A."/>
            <person name="Rokas A."/>
            <person name="Ruiz-Duenas F.J."/>
            <person name="Sabat G."/>
            <person name="Salamov A."/>
            <person name="Samejima M."/>
            <person name="Schmutz J."/>
            <person name="Slot J.C."/>
            <person name="St John F."/>
            <person name="Stenlid J."/>
            <person name="Sun H."/>
            <person name="Sun S."/>
            <person name="Syed K."/>
            <person name="Tsang A."/>
            <person name="Wiebenga A."/>
            <person name="Young D."/>
            <person name="Pisabarro A."/>
            <person name="Eastwood D.C."/>
            <person name="Martin F."/>
            <person name="Cullen D."/>
            <person name="Grigoriev I.V."/>
            <person name="Hibbett D.S."/>
        </authorList>
    </citation>
    <scope>NUCLEOTIDE SEQUENCE [LARGE SCALE GENOMIC DNA]</scope>
    <source>
        <strain evidence="2 3">DJM-731 SS1</strain>
    </source>
</reference>
<dbReference type="RefSeq" id="XP_040626131.1">
    <property type="nucleotide sequence ID" value="XM_040768974.1"/>
</dbReference>
<protein>
    <submittedName>
        <fullName evidence="2">Uncharacterized protein</fullName>
    </submittedName>
</protein>
<dbReference type="AlphaFoldDB" id="M5FT90"/>
<organism evidence="2 3">
    <name type="scientific">Dacryopinax primogenitus (strain DJM 731)</name>
    <name type="common">Brown rot fungus</name>
    <dbReference type="NCBI Taxonomy" id="1858805"/>
    <lineage>
        <taxon>Eukaryota</taxon>
        <taxon>Fungi</taxon>
        <taxon>Dikarya</taxon>
        <taxon>Basidiomycota</taxon>
        <taxon>Agaricomycotina</taxon>
        <taxon>Dacrymycetes</taxon>
        <taxon>Dacrymycetales</taxon>
        <taxon>Dacrymycetaceae</taxon>
        <taxon>Dacryopinax</taxon>
    </lineage>
</organism>
<feature type="compositionally biased region" description="Polar residues" evidence="1">
    <location>
        <begin position="279"/>
        <end position="289"/>
    </location>
</feature>
<name>M5FT90_DACPD</name>
<feature type="region of interest" description="Disordered" evidence="1">
    <location>
        <begin position="220"/>
        <end position="311"/>
    </location>
</feature>
<keyword evidence="3" id="KW-1185">Reference proteome</keyword>
<feature type="compositionally biased region" description="Low complexity" evidence="1">
    <location>
        <begin position="234"/>
        <end position="245"/>
    </location>
</feature>